<dbReference type="SUPFAM" id="SSF48317">
    <property type="entry name" value="Acid phosphatase/Vanadium-dependent haloperoxidase"/>
    <property type="match status" value="1"/>
</dbReference>
<protein>
    <submittedName>
        <fullName evidence="3">PAP2 superfamily protein</fullName>
    </submittedName>
</protein>
<feature type="transmembrane region" description="Helical" evidence="1">
    <location>
        <begin position="88"/>
        <end position="108"/>
    </location>
</feature>
<feature type="transmembrane region" description="Helical" evidence="1">
    <location>
        <begin position="120"/>
        <end position="138"/>
    </location>
</feature>
<dbReference type="InterPro" id="IPR000326">
    <property type="entry name" value="PAP2/HPO"/>
</dbReference>
<dbReference type="CDD" id="cd03392">
    <property type="entry name" value="PAP2_like_2"/>
    <property type="match status" value="1"/>
</dbReference>
<dbReference type="OrthoDB" id="10182at2157"/>
<dbReference type="Pfam" id="PF01569">
    <property type="entry name" value="PAP2"/>
    <property type="match status" value="1"/>
</dbReference>
<feature type="transmembrane region" description="Helical" evidence="1">
    <location>
        <begin position="51"/>
        <end position="68"/>
    </location>
</feature>
<organism evidence="3 4">
    <name type="scientific">Haloarchaeobius iranensis</name>
    <dbReference type="NCBI Taxonomy" id="996166"/>
    <lineage>
        <taxon>Archaea</taxon>
        <taxon>Methanobacteriati</taxon>
        <taxon>Methanobacteriota</taxon>
        <taxon>Stenosarchaea group</taxon>
        <taxon>Halobacteria</taxon>
        <taxon>Halobacteriales</taxon>
        <taxon>Halorubellaceae</taxon>
        <taxon>Haloarchaeobius</taxon>
    </lineage>
</organism>
<sequence>MVRLEAASEAIRTTFPNGLVDVYAGVTALGNPGVLTVLLALVYWGYRREGTATVVGYAFLAFALVLFLKELFAMPRPPESVMLVGEDGYGFPSGHAIAGVVVYGGLALEFDWFEEPPKAFGAGLLALSVGLSRIVLGVHYLGDVLVGAALGLVVLVAGHSLWRDRPAVGYGLGAVVAAPAVLVSDGDPQTVALLGSCLGGVWACRTVTPLPSDPDRAELAFLLAVGVLLALGLVVARGVLETNGPAQFVLGVVTVATILALPASLDRLGAFAVVRRLTGRAT</sequence>
<dbReference type="InterPro" id="IPR036938">
    <property type="entry name" value="PAP2/HPO_sf"/>
</dbReference>
<dbReference type="STRING" id="996166.SAMN05192554_11846"/>
<feature type="domain" description="Phosphatidic acid phosphatase type 2/haloperoxidase" evidence="2">
    <location>
        <begin position="54"/>
        <end position="159"/>
    </location>
</feature>
<keyword evidence="4" id="KW-1185">Reference proteome</keyword>
<dbReference type="Proteomes" id="UP000199370">
    <property type="component" value="Unassembled WGS sequence"/>
</dbReference>
<reference evidence="3 4" key="1">
    <citation type="submission" date="2016-10" db="EMBL/GenBank/DDBJ databases">
        <authorList>
            <person name="de Groot N.N."/>
        </authorList>
    </citation>
    <scope>NUCLEOTIDE SEQUENCE [LARGE SCALE GENOMIC DNA]</scope>
    <source>
        <strain evidence="4">EB21,IBRC-M 10013,KCTC 4048</strain>
    </source>
</reference>
<proteinExistence type="predicted"/>
<evidence type="ECO:0000313" key="3">
    <source>
        <dbReference type="EMBL" id="SDN16900.1"/>
    </source>
</evidence>
<dbReference type="PANTHER" id="PTHR14969:SF13">
    <property type="entry name" value="AT30094P"/>
    <property type="match status" value="1"/>
</dbReference>
<accession>A0A1G9Z6L2</accession>
<feature type="transmembrane region" description="Helical" evidence="1">
    <location>
        <begin position="22"/>
        <end position="44"/>
    </location>
</feature>
<feature type="transmembrane region" description="Helical" evidence="1">
    <location>
        <begin position="167"/>
        <end position="184"/>
    </location>
</feature>
<feature type="transmembrane region" description="Helical" evidence="1">
    <location>
        <begin position="144"/>
        <end position="162"/>
    </location>
</feature>
<name>A0A1G9Z6L2_9EURY</name>
<evidence type="ECO:0000259" key="2">
    <source>
        <dbReference type="SMART" id="SM00014"/>
    </source>
</evidence>
<dbReference type="EMBL" id="FNIA01000018">
    <property type="protein sequence ID" value="SDN16900.1"/>
    <property type="molecule type" value="Genomic_DNA"/>
</dbReference>
<gene>
    <name evidence="3" type="ORF">SAMN05192554_11846</name>
</gene>
<keyword evidence="1" id="KW-1133">Transmembrane helix</keyword>
<keyword evidence="1" id="KW-0812">Transmembrane</keyword>
<evidence type="ECO:0000313" key="4">
    <source>
        <dbReference type="Proteomes" id="UP000199370"/>
    </source>
</evidence>
<evidence type="ECO:0000256" key="1">
    <source>
        <dbReference type="SAM" id="Phobius"/>
    </source>
</evidence>
<dbReference type="PANTHER" id="PTHR14969">
    <property type="entry name" value="SPHINGOSINE-1-PHOSPHATE PHOSPHOHYDROLASE"/>
    <property type="match status" value="1"/>
</dbReference>
<dbReference type="RefSeq" id="WP_089735084.1">
    <property type="nucleotide sequence ID" value="NZ_FNIA01000018.1"/>
</dbReference>
<keyword evidence="1" id="KW-0472">Membrane</keyword>
<feature type="transmembrane region" description="Helical" evidence="1">
    <location>
        <begin position="246"/>
        <end position="265"/>
    </location>
</feature>
<dbReference type="AlphaFoldDB" id="A0A1G9Z6L2"/>
<dbReference type="SMART" id="SM00014">
    <property type="entry name" value="acidPPc"/>
    <property type="match status" value="1"/>
</dbReference>
<dbReference type="Gene3D" id="1.20.144.10">
    <property type="entry name" value="Phosphatidic acid phosphatase type 2/haloperoxidase"/>
    <property type="match status" value="1"/>
</dbReference>
<feature type="transmembrane region" description="Helical" evidence="1">
    <location>
        <begin position="219"/>
        <end position="240"/>
    </location>
</feature>